<dbReference type="PANTHER" id="PTHR46494">
    <property type="entry name" value="CORA FAMILY METAL ION TRANSPORTER (EUROFUNG)"/>
    <property type="match status" value="1"/>
</dbReference>
<dbReference type="GO" id="GO:0000287">
    <property type="term" value="F:magnesium ion binding"/>
    <property type="evidence" value="ECO:0007669"/>
    <property type="project" value="TreeGrafter"/>
</dbReference>
<dbReference type="GO" id="GO:0015087">
    <property type="term" value="F:cobalt ion transmembrane transporter activity"/>
    <property type="evidence" value="ECO:0007669"/>
    <property type="project" value="UniProtKB-UniRule"/>
</dbReference>
<comment type="subcellular location">
    <subcellularLocation>
        <location evidence="1">Cell membrane</location>
        <topology evidence="1">Multi-pass membrane protein</topology>
    </subcellularLocation>
    <subcellularLocation>
        <location evidence="8">Membrane</location>
        <topology evidence="8">Multi-pass membrane protein</topology>
    </subcellularLocation>
</comment>
<gene>
    <name evidence="8 9" type="primary">corA</name>
    <name evidence="9" type="ORF">J2I47_25145</name>
</gene>
<dbReference type="CDD" id="cd12828">
    <property type="entry name" value="TmCorA-like_1"/>
    <property type="match status" value="1"/>
</dbReference>
<dbReference type="GO" id="GO:0005886">
    <property type="term" value="C:plasma membrane"/>
    <property type="evidence" value="ECO:0007669"/>
    <property type="project" value="UniProtKB-SubCell"/>
</dbReference>
<organism evidence="9 10">
    <name type="scientific">Fibrella rubiginis</name>
    <dbReference type="NCBI Taxonomy" id="2817060"/>
    <lineage>
        <taxon>Bacteria</taxon>
        <taxon>Pseudomonadati</taxon>
        <taxon>Bacteroidota</taxon>
        <taxon>Cytophagia</taxon>
        <taxon>Cytophagales</taxon>
        <taxon>Spirosomataceae</taxon>
        <taxon>Fibrella</taxon>
    </lineage>
</organism>
<dbReference type="GO" id="GO:0050897">
    <property type="term" value="F:cobalt ion binding"/>
    <property type="evidence" value="ECO:0007669"/>
    <property type="project" value="TreeGrafter"/>
</dbReference>
<dbReference type="SUPFAM" id="SSF144083">
    <property type="entry name" value="Magnesium transport protein CorA, transmembrane region"/>
    <property type="match status" value="1"/>
</dbReference>
<dbReference type="InterPro" id="IPR045863">
    <property type="entry name" value="CorA_TM1_TM2"/>
</dbReference>
<accession>A0A939GK83</accession>
<evidence type="ECO:0000256" key="3">
    <source>
        <dbReference type="ARBA" id="ARBA00022448"/>
    </source>
</evidence>
<evidence type="ECO:0000313" key="10">
    <source>
        <dbReference type="Proteomes" id="UP000664034"/>
    </source>
</evidence>
<keyword evidence="3 8" id="KW-0813">Transport</keyword>
<dbReference type="NCBIfam" id="TIGR00383">
    <property type="entry name" value="corA"/>
    <property type="match status" value="1"/>
</dbReference>
<feature type="transmembrane region" description="Helical" evidence="8">
    <location>
        <begin position="365"/>
        <end position="384"/>
    </location>
</feature>
<dbReference type="AlphaFoldDB" id="A0A939GK83"/>
<dbReference type="Gene3D" id="3.30.460.20">
    <property type="entry name" value="CorA soluble domain-like"/>
    <property type="match status" value="1"/>
</dbReference>
<evidence type="ECO:0000256" key="8">
    <source>
        <dbReference type="RuleBase" id="RU362010"/>
    </source>
</evidence>
<keyword evidence="4 8" id="KW-1003">Cell membrane</keyword>
<dbReference type="EMBL" id="JAFMYV010000018">
    <property type="protein sequence ID" value="MBO0939856.1"/>
    <property type="molecule type" value="Genomic_DNA"/>
</dbReference>
<comment type="function">
    <text evidence="8">Mediates influx of magnesium ions.</text>
</comment>
<dbReference type="InterPro" id="IPR002523">
    <property type="entry name" value="MgTranspt_CorA/ZnTranspt_ZntB"/>
</dbReference>
<evidence type="ECO:0000256" key="4">
    <source>
        <dbReference type="ARBA" id="ARBA00022475"/>
    </source>
</evidence>
<dbReference type="Proteomes" id="UP000664034">
    <property type="component" value="Unassembled WGS sequence"/>
</dbReference>
<comment type="similarity">
    <text evidence="2 8">Belongs to the CorA metal ion transporter (MIT) (TC 1.A.35) family.</text>
</comment>
<keyword evidence="8" id="KW-0460">Magnesium</keyword>
<protein>
    <recommendedName>
        <fullName evidence="8">Magnesium transport protein CorA</fullName>
    </recommendedName>
</protein>
<keyword evidence="10" id="KW-1185">Reference proteome</keyword>
<dbReference type="Pfam" id="PF01544">
    <property type="entry name" value="CorA"/>
    <property type="match status" value="1"/>
</dbReference>
<dbReference type="Gene3D" id="1.20.58.340">
    <property type="entry name" value="Magnesium transport protein CorA, transmembrane region"/>
    <property type="match status" value="2"/>
</dbReference>
<keyword evidence="7 8" id="KW-0472">Membrane</keyword>
<dbReference type="InterPro" id="IPR004488">
    <property type="entry name" value="Mg/Co-transport_prot_CorA"/>
</dbReference>
<dbReference type="SUPFAM" id="SSF143865">
    <property type="entry name" value="CorA soluble domain-like"/>
    <property type="match status" value="1"/>
</dbReference>
<comment type="caution">
    <text evidence="9">The sequence shown here is derived from an EMBL/GenBank/DDBJ whole genome shotgun (WGS) entry which is preliminary data.</text>
</comment>
<dbReference type="FunFam" id="1.20.58.340:FF:000012">
    <property type="entry name" value="Magnesium transport protein CorA"/>
    <property type="match status" value="1"/>
</dbReference>
<keyword evidence="5 8" id="KW-0812">Transmembrane</keyword>
<evidence type="ECO:0000256" key="7">
    <source>
        <dbReference type="ARBA" id="ARBA00023136"/>
    </source>
</evidence>
<keyword evidence="8" id="KW-0406">Ion transport</keyword>
<feature type="transmembrane region" description="Helical" evidence="8">
    <location>
        <begin position="333"/>
        <end position="353"/>
    </location>
</feature>
<dbReference type="PANTHER" id="PTHR46494:SF1">
    <property type="entry name" value="CORA FAMILY METAL ION TRANSPORTER (EUROFUNG)"/>
    <property type="match status" value="1"/>
</dbReference>
<evidence type="ECO:0000256" key="5">
    <source>
        <dbReference type="ARBA" id="ARBA00022692"/>
    </source>
</evidence>
<proteinExistence type="inferred from homology"/>
<dbReference type="InterPro" id="IPR045861">
    <property type="entry name" value="CorA_cytoplasmic_dom"/>
</dbReference>
<evidence type="ECO:0000313" key="9">
    <source>
        <dbReference type="EMBL" id="MBO0939856.1"/>
    </source>
</evidence>
<dbReference type="GO" id="GO:0015095">
    <property type="term" value="F:magnesium ion transmembrane transporter activity"/>
    <property type="evidence" value="ECO:0007669"/>
    <property type="project" value="UniProtKB-UniRule"/>
</dbReference>
<name>A0A939GK83_9BACT</name>
<evidence type="ECO:0000256" key="2">
    <source>
        <dbReference type="ARBA" id="ARBA00009765"/>
    </source>
</evidence>
<reference evidence="9" key="1">
    <citation type="submission" date="2021-03" db="EMBL/GenBank/DDBJ databases">
        <title>Fibrella sp. HMF5335 genome sequencing and assembly.</title>
        <authorList>
            <person name="Kang H."/>
            <person name="Kim H."/>
            <person name="Bae S."/>
            <person name="Joh K."/>
        </authorList>
    </citation>
    <scope>NUCLEOTIDE SEQUENCE</scope>
    <source>
        <strain evidence="9">HMF5335</strain>
    </source>
</reference>
<keyword evidence="6 8" id="KW-1133">Transmembrane helix</keyword>
<evidence type="ECO:0000256" key="1">
    <source>
        <dbReference type="ARBA" id="ARBA00004651"/>
    </source>
</evidence>
<sequence>MLAFVGVHLRKPILNVRHETLNLNFPLSRRRNKTYKTQVGTSPGTLTYVGQEIDHATHIQRIEYNETDYQVDDSGKLSACQLPNGGTPHVLWLDVDGIHEANVVATLGHQFRLHPLLLEDVMNTEQKPKVEFYDDDRVSSPVIYVTMKMLHHDPRQHEVDAEHVSFVLGPTFLISFQEERTGDIFTPVLTRIKASAGKTRRNGPDYLLYSLMDLVVDNYFVVLDNIGEKLDAVEDRIVQELAGRETLSMLYALKREITIMRRYVSPLRDMLSALQREESVLIKDHTDPFLRDLADHINQIIDTLDTYRELIPGLLDVYLSSTSNRMNSVMKTLTVMSSIFLPLTFIAGIYGMNFDNMPELHTRTGYFWALGLMGAIFVGMVVYFRRQKWI</sequence>
<evidence type="ECO:0000256" key="6">
    <source>
        <dbReference type="ARBA" id="ARBA00022989"/>
    </source>
</evidence>